<comment type="caution">
    <text evidence="2">The sequence shown here is derived from an EMBL/GenBank/DDBJ whole genome shotgun (WGS) entry which is preliminary data.</text>
</comment>
<dbReference type="AlphaFoldDB" id="A0A645G580"/>
<feature type="transmembrane region" description="Helical" evidence="1">
    <location>
        <begin position="6"/>
        <end position="30"/>
    </location>
</feature>
<gene>
    <name evidence="2" type="ORF">SDC9_168459</name>
</gene>
<evidence type="ECO:0000313" key="2">
    <source>
        <dbReference type="EMBL" id="MPN21080.1"/>
    </source>
</evidence>
<sequence length="193" mass="21601">MIALNLLFLAFSIPVFTIPAALCGMNRVLIKLYREGNCFVWTEFWKEFRANIWKALPFGLLGGVCLFASYYFLSLGISLSSGGVELFTTALGILLLMFIVLFLNYVFLFLPTLDLKNGQIARNAFIFLLTEWKTNIVILASVGITALFSVLLFPYTLVLLAFASFSCMQLVICAAGNSPLQKRIIGPYEEHRT</sequence>
<protein>
    <recommendedName>
        <fullName evidence="3">DUF624 domain-containing protein</fullName>
    </recommendedName>
</protein>
<proteinExistence type="predicted"/>
<dbReference type="Pfam" id="PF04854">
    <property type="entry name" value="DUF624"/>
    <property type="match status" value="1"/>
</dbReference>
<accession>A0A645G580</accession>
<name>A0A645G580_9ZZZZ</name>
<organism evidence="2">
    <name type="scientific">bioreactor metagenome</name>
    <dbReference type="NCBI Taxonomy" id="1076179"/>
    <lineage>
        <taxon>unclassified sequences</taxon>
        <taxon>metagenomes</taxon>
        <taxon>ecological metagenomes</taxon>
    </lineage>
</organism>
<feature type="transmembrane region" description="Helical" evidence="1">
    <location>
        <begin position="51"/>
        <end position="73"/>
    </location>
</feature>
<feature type="transmembrane region" description="Helical" evidence="1">
    <location>
        <begin position="134"/>
        <end position="153"/>
    </location>
</feature>
<keyword evidence="1" id="KW-1133">Transmembrane helix</keyword>
<dbReference type="InterPro" id="IPR006938">
    <property type="entry name" value="DUF624"/>
</dbReference>
<keyword evidence="1" id="KW-0472">Membrane</keyword>
<evidence type="ECO:0000256" key="1">
    <source>
        <dbReference type="SAM" id="Phobius"/>
    </source>
</evidence>
<dbReference type="EMBL" id="VSSQ01068968">
    <property type="protein sequence ID" value="MPN21080.1"/>
    <property type="molecule type" value="Genomic_DNA"/>
</dbReference>
<reference evidence="2" key="1">
    <citation type="submission" date="2019-08" db="EMBL/GenBank/DDBJ databases">
        <authorList>
            <person name="Kucharzyk K."/>
            <person name="Murdoch R.W."/>
            <person name="Higgins S."/>
            <person name="Loffler F."/>
        </authorList>
    </citation>
    <scope>NUCLEOTIDE SEQUENCE</scope>
</reference>
<feature type="transmembrane region" description="Helical" evidence="1">
    <location>
        <begin position="93"/>
        <end position="113"/>
    </location>
</feature>
<keyword evidence="1" id="KW-0812">Transmembrane</keyword>
<evidence type="ECO:0008006" key="3">
    <source>
        <dbReference type="Google" id="ProtNLM"/>
    </source>
</evidence>